<organism evidence="1 2">
    <name type="scientific">Microbulbifer aestuariivivens</name>
    <dbReference type="NCBI Taxonomy" id="1908308"/>
    <lineage>
        <taxon>Bacteria</taxon>
        <taxon>Pseudomonadati</taxon>
        <taxon>Pseudomonadota</taxon>
        <taxon>Gammaproteobacteria</taxon>
        <taxon>Cellvibrionales</taxon>
        <taxon>Microbulbiferaceae</taxon>
        <taxon>Microbulbifer</taxon>
    </lineage>
</organism>
<proteinExistence type="predicted"/>
<reference evidence="1 2" key="1">
    <citation type="submission" date="2024-02" db="EMBL/GenBank/DDBJ databases">
        <title>Microbulbifer aestuariivivens NBRC 112533.</title>
        <authorList>
            <person name="Ichikawa N."/>
            <person name="Katano-Makiyama Y."/>
            <person name="Hidaka K."/>
        </authorList>
    </citation>
    <scope>NUCLEOTIDE SEQUENCE [LARGE SCALE GENOMIC DNA]</scope>
    <source>
        <strain evidence="1 2">NBRC 112533</strain>
    </source>
</reference>
<dbReference type="EMBL" id="BAABRT010000034">
    <property type="protein sequence ID" value="GAA5526193.1"/>
    <property type="molecule type" value="Genomic_DNA"/>
</dbReference>
<evidence type="ECO:0008006" key="3">
    <source>
        <dbReference type="Google" id="ProtNLM"/>
    </source>
</evidence>
<sequence>MRFITLFIAVLMISGCASKPSITQTVEFRHFVRDFFNIEEYQKKHVQFPLEVVYYSYNEDEFDAVLLSKHITEKDWKHYEGPDYYRCESNCFDLVIYDDFQRTHKESNERVLSFEGVSNGINSSLYFKRINGQWYLVKHEQFDN</sequence>
<comment type="caution">
    <text evidence="1">The sequence shown here is derived from an EMBL/GenBank/DDBJ whole genome shotgun (WGS) entry which is preliminary data.</text>
</comment>
<keyword evidence="2" id="KW-1185">Reference proteome</keyword>
<dbReference type="PROSITE" id="PS51257">
    <property type="entry name" value="PROKAR_LIPOPROTEIN"/>
    <property type="match status" value="1"/>
</dbReference>
<gene>
    <name evidence="1" type="ORF">Maes01_02788</name>
</gene>
<accession>A0ABP9WVA4</accession>
<dbReference type="InterPro" id="IPR025590">
    <property type="entry name" value="DUF4348"/>
</dbReference>
<evidence type="ECO:0000313" key="1">
    <source>
        <dbReference type="EMBL" id="GAA5526193.1"/>
    </source>
</evidence>
<evidence type="ECO:0000313" key="2">
    <source>
        <dbReference type="Proteomes" id="UP001408594"/>
    </source>
</evidence>
<dbReference type="Proteomes" id="UP001408594">
    <property type="component" value="Unassembled WGS sequence"/>
</dbReference>
<dbReference type="Pfam" id="PF14254">
    <property type="entry name" value="DUF4348"/>
    <property type="match status" value="1"/>
</dbReference>
<name>A0ABP9WVA4_9GAMM</name>
<dbReference type="RefSeq" id="WP_425563539.1">
    <property type="nucleotide sequence ID" value="NZ_BAABRT010000034.1"/>
</dbReference>
<dbReference type="Gene3D" id="3.10.450.410">
    <property type="match status" value="1"/>
</dbReference>
<protein>
    <recommendedName>
        <fullName evidence="3">DUF4348 domain-containing protein</fullName>
    </recommendedName>
</protein>